<dbReference type="Gene3D" id="3.30.870.10">
    <property type="entry name" value="Endonuclease Chain A"/>
    <property type="match status" value="2"/>
</dbReference>
<gene>
    <name evidence="8" type="ORF">BC008_01335</name>
    <name evidence="9" type="ORF">BC008_01410</name>
</gene>
<sequence length="470" mass="53900">MHLFYNYKHYSQIFLLFFLLAGCRQIHSPKKLQQQLPQDKFVQVYFNHSTASEYREQYRMQTRYGDNLEKQIINVISEAKNSIDVAVQELRLPKVAEALVDRYRVGVKVRIILENKYSRPWSSFTSTEIASLPQRERQRYQDFKNFADINNNGKLSQDEIAQRDALLILKNAKIPIIDDTEDGSKGSGLMHHKFVVVDNRFVIITSSNLTLSGIHGDYSNPNSLGNINNLLKIDSPKLATLFTEEFNFMWGDGVGGKKDSKFGIKKPLRKAKKIILGNNRITVKFSPIARSNDWIETSNGLIDASLKSAGESIDMALFVFSAQQLADTLKWQNKNNVKIRALIEKDFAYRSYSEALDMLGIAIKRKCKYEPENNPWENPINTVGVPLLPKGDLLHHKFAIVDKKLVITGSHNWSEAANYKNDETVLVIDSPQVAAHYVREFERLYTNAIFDIPKKIYKTVEQQTRKCTNK</sequence>
<dbReference type="GO" id="GO:0004630">
    <property type="term" value="F:phospholipase D activity"/>
    <property type="evidence" value="ECO:0007669"/>
    <property type="project" value="UniProtKB-EC"/>
</dbReference>
<keyword evidence="5" id="KW-0442">Lipid degradation</keyword>
<dbReference type="EMBL" id="LMTZ01000056">
    <property type="protein sequence ID" value="KST68552.1"/>
    <property type="molecule type" value="Genomic_DNA"/>
</dbReference>
<feature type="domain" description="PLD phosphodiesterase" evidence="7">
    <location>
        <begin position="390"/>
        <end position="417"/>
    </location>
</feature>
<evidence type="ECO:0000256" key="2">
    <source>
        <dbReference type="ARBA" id="ARBA00008664"/>
    </source>
</evidence>
<keyword evidence="10" id="KW-1185">Reference proteome</keyword>
<dbReference type="EC" id="3.1.4.4" evidence="3"/>
<protein>
    <recommendedName>
        <fullName evidence="3">phospholipase D</fullName>
        <ecNumber evidence="3">3.1.4.4</ecNumber>
    </recommendedName>
</protein>
<dbReference type="Proteomes" id="UP000053372">
    <property type="component" value="Unassembled WGS sequence"/>
</dbReference>
<accession>A0A0V7ZVE5</accession>
<name>A0A0V7ZVE5_9CYAN</name>
<comment type="catalytic activity">
    <reaction evidence="1">
        <text>a 1,2-diacyl-sn-glycero-3-phosphocholine + H2O = a 1,2-diacyl-sn-glycero-3-phosphate + choline + H(+)</text>
        <dbReference type="Rhea" id="RHEA:14445"/>
        <dbReference type="ChEBI" id="CHEBI:15354"/>
        <dbReference type="ChEBI" id="CHEBI:15377"/>
        <dbReference type="ChEBI" id="CHEBI:15378"/>
        <dbReference type="ChEBI" id="CHEBI:57643"/>
        <dbReference type="ChEBI" id="CHEBI:58608"/>
        <dbReference type="EC" id="3.1.4.4"/>
    </reaction>
</comment>
<dbReference type="Pfam" id="PF13091">
    <property type="entry name" value="PLDc_2"/>
    <property type="match status" value="2"/>
</dbReference>
<evidence type="ECO:0000256" key="5">
    <source>
        <dbReference type="ARBA" id="ARBA00022963"/>
    </source>
</evidence>
<dbReference type="SMART" id="SM00155">
    <property type="entry name" value="PLDc"/>
    <property type="match status" value="2"/>
</dbReference>
<dbReference type="EMBL" id="LMTZ01000057">
    <property type="protein sequence ID" value="KST68537.1"/>
    <property type="molecule type" value="Genomic_DNA"/>
</dbReference>
<dbReference type="GO" id="GO:0016891">
    <property type="term" value="F:RNA endonuclease activity producing 5'-phosphomonoesters, hydrolytic mechanism"/>
    <property type="evidence" value="ECO:0007669"/>
    <property type="project" value="TreeGrafter"/>
</dbReference>
<dbReference type="CDD" id="cd09173">
    <property type="entry name" value="PLDc_Nuc_like_unchar1_2"/>
    <property type="match status" value="1"/>
</dbReference>
<evidence type="ECO:0000256" key="1">
    <source>
        <dbReference type="ARBA" id="ARBA00000798"/>
    </source>
</evidence>
<keyword evidence="4" id="KW-0378">Hydrolase</keyword>
<dbReference type="SUPFAM" id="SSF56024">
    <property type="entry name" value="Phospholipase D/nuclease"/>
    <property type="match status" value="2"/>
</dbReference>
<dbReference type="InterPro" id="IPR001736">
    <property type="entry name" value="PLipase_D/transphosphatidylase"/>
</dbReference>
<dbReference type="GO" id="GO:0006793">
    <property type="term" value="P:phosphorus metabolic process"/>
    <property type="evidence" value="ECO:0007669"/>
    <property type="project" value="UniProtKB-ARBA"/>
</dbReference>
<dbReference type="InterPro" id="IPR018247">
    <property type="entry name" value="EF_Hand_1_Ca_BS"/>
</dbReference>
<evidence type="ECO:0000313" key="8">
    <source>
        <dbReference type="EMBL" id="KST68537.1"/>
    </source>
</evidence>
<keyword evidence="6" id="KW-0443">Lipid metabolism</keyword>
<organism evidence="8 10">
    <name type="scientific">Mastigocoleus testarum BC008</name>
    <dbReference type="NCBI Taxonomy" id="371196"/>
    <lineage>
        <taxon>Bacteria</taxon>
        <taxon>Bacillati</taxon>
        <taxon>Cyanobacteriota</taxon>
        <taxon>Cyanophyceae</taxon>
        <taxon>Nostocales</taxon>
        <taxon>Hapalosiphonaceae</taxon>
        <taxon>Mastigocoleus</taxon>
    </lineage>
</organism>
<dbReference type="GO" id="GO:0016042">
    <property type="term" value="P:lipid catabolic process"/>
    <property type="evidence" value="ECO:0007669"/>
    <property type="project" value="UniProtKB-KW"/>
</dbReference>
<dbReference type="PANTHER" id="PTHR43856">
    <property type="entry name" value="CARDIOLIPIN HYDROLASE"/>
    <property type="match status" value="1"/>
</dbReference>
<evidence type="ECO:0000256" key="6">
    <source>
        <dbReference type="ARBA" id="ARBA00023098"/>
    </source>
</evidence>
<evidence type="ECO:0000313" key="9">
    <source>
        <dbReference type="EMBL" id="KST68552.1"/>
    </source>
</evidence>
<evidence type="ECO:0000256" key="4">
    <source>
        <dbReference type="ARBA" id="ARBA00022801"/>
    </source>
</evidence>
<dbReference type="RefSeq" id="WP_027844533.1">
    <property type="nucleotide sequence ID" value="NZ_LMTZ01000056.1"/>
</dbReference>
<comment type="caution">
    <text evidence="8">The sequence shown here is derived from an EMBL/GenBank/DDBJ whole genome shotgun (WGS) entry which is preliminary data.</text>
</comment>
<dbReference type="InterPro" id="IPR025202">
    <property type="entry name" value="PLD-like_dom"/>
</dbReference>
<dbReference type="InterPro" id="IPR051406">
    <property type="entry name" value="PLD_domain"/>
</dbReference>
<feature type="domain" description="PLD phosphodiesterase" evidence="7">
    <location>
        <begin position="186"/>
        <end position="213"/>
    </location>
</feature>
<dbReference type="AlphaFoldDB" id="A0A0V7ZVE5"/>
<dbReference type="CDD" id="cd09116">
    <property type="entry name" value="PLDc_Nuc_like"/>
    <property type="match status" value="1"/>
</dbReference>
<dbReference type="PANTHER" id="PTHR43856:SF1">
    <property type="entry name" value="MITOCHONDRIAL CARDIOLIPIN HYDROLASE"/>
    <property type="match status" value="1"/>
</dbReference>
<comment type="similarity">
    <text evidence="2">Belongs to the phospholipase D family.</text>
</comment>
<reference evidence="8 10" key="1">
    <citation type="journal article" date="2015" name="Genome Announc.">
        <title>Draft Genome of the Euendolithic (true boring) Cyanobacterium Mastigocoleus testarum strain BC008.</title>
        <authorList>
            <person name="Guida B.S."/>
            <person name="Garcia-Pichel F."/>
        </authorList>
    </citation>
    <scope>NUCLEOTIDE SEQUENCE [LARGE SCALE GENOMIC DNA]</scope>
    <source>
        <strain evidence="8 10">BC008</strain>
    </source>
</reference>
<proteinExistence type="inferred from homology"/>
<evidence type="ECO:0000256" key="3">
    <source>
        <dbReference type="ARBA" id="ARBA00012027"/>
    </source>
</evidence>
<evidence type="ECO:0000259" key="7">
    <source>
        <dbReference type="PROSITE" id="PS50035"/>
    </source>
</evidence>
<dbReference type="PROSITE" id="PS00018">
    <property type="entry name" value="EF_HAND_1"/>
    <property type="match status" value="1"/>
</dbReference>
<evidence type="ECO:0000313" key="10">
    <source>
        <dbReference type="Proteomes" id="UP000053372"/>
    </source>
</evidence>
<dbReference type="PROSITE" id="PS50035">
    <property type="entry name" value="PLD"/>
    <property type="match status" value="2"/>
</dbReference>